<dbReference type="EMBL" id="CP011058">
    <property type="protein sequence ID" value="AJY77185.1"/>
    <property type="molecule type" value="Genomic_DNA"/>
</dbReference>
<dbReference type="InterPro" id="IPR025942">
    <property type="entry name" value="SpoVIF"/>
</dbReference>
<dbReference type="OrthoDB" id="2660200at2"/>
<keyword evidence="2" id="KW-1185">Reference proteome</keyword>
<dbReference type="STRING" id="1126833.VN24_24815"/>
<sequence length="91" mass="9789">MNKDFSKDVLGAVNKKTGKAISENSVKKLASGVTKDTLHNEAELRKLVKQVAAMAKVPVTEATINDIVKTVKASGVNMGSIESLMKMMLKK</sequence>
<dbReference type="KEGG" id="pbj:VN24_24815"/>
<gene>
    <name evidence="1" type="ORF">VN24_24815</name>
</gene>
<dbReference type="HOGENOM" id="CLU_186076_0_0_9"/>
<evidence type="ECO:0000313" key="1">
    <source>
        <dbReference type="EMBL" id="AJY77185.1"/>
    </source>
</evidence>
<dbReference type="RefSeq" id="WP_045672610.1">
    <property type="nucleotide sequence ID" value="NZ_CP011058.1"/>
</dbReference>
<proteinExistence type="predicted"/>
<dbReference type="Proteomes" id="UP000032633">
    <property type="component" value="Chromosome"/>
</dbReference>
<name>A0A0D5NPV6_9BACL</name>
<dbReference type="AlphaFoldDB" id="A0A0D5NPV6"/>
<evidence type="ECO:0000313" key="2">
    <source>
        <dbReference type="Proteomes" id="UP000032633"/>
    </source>
</evidence>
<accession>A0A0D5NPV6</accession>
<reference evidence="2" key="2">
    <citation type="submission" date="2015-03" db="EMBL/GenBank/DDBJ databases">
        <title>Genome sequence of Paenibacillus beijingensis strain DSM 24997T.</title>
        <authorList>
            <person name="Kwak Y."/>
            <person name="Shin J.-H."/>
        </authorList>
    </citation>
    <scope>NUCLEOTIDE SEQUENCE [LARGE SCALE GENOMIC DNA]</scope>
    <source>
        <strain evidence="2">DSM 24997</strain>
    </source>
</reference>
<evidence type="ECO:0008006" key="3">
    <source>
        <dbReference type="Google" id="ProtNLM"/>
    </source>
</evidence>
<dbReference type="PATRIC" id="fig|1126833.4.peg.5456"/>
<protein>
    <recommendedName>
        <fullName evidence="3">Stage VI sporulation protein F</fullName>
    </recommendedName>
</protein>
<organism evidence="1 2">
    <name type="scientific">Paenibacillus beijingensis</name>
    <dbReference type="NCBI Taxonomy" id="1126833"/>
    <lineage>
        <taxon>Bacteria</taxon>
        <taxon>Bacillati</taxon>
        <taxon>Bacillota</taxon>
        <taxon>Bacilli</taxon>
        <taxon>Bacillales</taxon>
        <taxon>Paenibacillaceae</taxon>
        <taxon>Paenibacillus</taxon>
    </lineage>
</organism>
<dbReference type="Pfam" id="PF14069">
    <property type="entry name" value="SpoVIF"/>
    <property type="match status" value="1"/>
</dbReference>
<reference evidence="1 2" key="1">
    <citation type="journal article" date="2015" name="J. Biotechnol.">
        <title>Complete genome sequence of Paenibacillus beijingensis 7188(T) (=DSM 24997(T)), a novel rhizobacterium from jujube garden soil.</title>
        <authorList>
            <person name="Kwak Y."/>
            <person name="Shin J.H."/>
        </authorList>
    </citation>
    <scope>NUCLEOTIDE SEQUENCE [LARGE SCALE GENOMIC DNA]</scope>
    <source>
        <strain evidence="1 2">DSM 24997</strain>
    </source>
</reference>